<dbReference type="Gene3D" id="2.60.120.200">
    <property type="match status" value="1"/>
</dbReference>
<evidence type="ECO:0000313" key="2">
    <source>
        <dbReference type="EMBL" id="MCM2374189.1"/>
    </source>
</evidence>
<keyword evidence="3" id="KW-1185">Reference proteome</keyword>
<feature type="region of interest" description="Disordered" evidence="1">
    <location>
        <begin position="575"/>
        <end position="595"/>
    </location>
</feature>
<reference evidence="2 3" key="1">
    <citation type="journal article" date="2022" name="Syst. Appl. Microbiol.">
        <title>Rhodopirellula aestuarii sp. nov., a novel member of the genus Rhodopirellula isolated from brackish sediments collected in the Tagus River estuary, Portugal.</title>
        <authorList>
            <person name="Vitorino I.R."/>
            <person name="Klimek D."/>
            <person name="Calusinska M."/>
            <person name="Lobo-da-Cunha A."/>
            <person name="Vasconcelos V."/>
            <person name="Lage O.M."/>
        </authorList>
    </citation>
    <scope>NUCLEOTIDE SEQUENCE [LARGE SCALE GENOMIC DNA]</scope>
    <source>
        <strain evidence="2 3">ICT_H3.1</strain>
    </source>
</reference>
<dbReference type="Proteomes" id="UP001202961">
    <property type="component" value="Unassembled WGS sequence"/>
</dbReference>
<dbReference type="EMBL" id="JAMQBK010000081">
    <property type="protein sequence ID" value="MCM2374189.1"/>
    <property type="molecule type" value="Genomic_DNA"/>
</dbReference>
<gene>
    <name evidence="2" type="ORF">NB063_26535</name>
</gene>
<protein>
    <submittedName>
        <fullName evidence="2">LamG domain-containing protein</fullName>
    </submittedName>
</protein>
<dbReference type="Pfam" id="PF13385">
    <property type="entry name" value="Laminin_G_3"/>
    <property type="match status" value="1"/>
</dbReference>
<evidence type="ECO:0000313" key="3">
    <source>
        <dbReference type="Proteomes" id="UP001202961"/>
    </source>
</evidence>
<sequence>MAPDNDDLSTLRRLILKSQQESLSDSESEQANRIAQSKAGSKEAVAMIDQLCAFSEFSSLDSPSLAKDVFDVLREQPDPPVKAAVRRVPTALRNVVAVSPSAPSTASSPKSSNYLWILSLVASNILVASLAWSLAGSLSKRQPVGDIVTQAVSPQLVSMTACVWSSSDDSVPAIGQPIPTGEVLSLVEGIAEVRFGDDATRGAVVRIEGPASVQIRDNGELRLLRGSLTLDSFGSDAETLTIDTTIGRVLVAGQSSIGLVSDDIVSEVHVFTGSALLNPRGVTFETEQIRLIESEAVRVFSTTDMGSQLVRFAASKSSFVSARSAGFDALKIGDDYVKAVKQSEPGVYWRFEQLHGENPFYIENEGSIPGMNAVIVGNPTWRQYGNNRVAEVGTARASAFRALETWPEEPLGEYSVELWVKPQLYHHGEVICLHEQEELEDGRHQHTMMLEVTTKHHFTHRLSDSAPNRFRFVHRQLGAPQPISATSLFAEQPYEPRVWQHVVAQKKGDRQLLWVNGQIAAERINPVPLSKNVQILVGQVYPNSEYRRFAGQIDEIAIYDRALSSQEIRTHIRAAGRSIAPKREATDKDSGTTSP</sequence>
<dbReference type="InterPro" id="IPR013320">
    <property type="entry name" value="ConA-like_dom_sf"/>
</dbReference>
<feature type="compositionally biased region" description="Basic and acidic residues" evidence="1">
    <location>
        <begin position="581"/>
        <end position="595"/>
    </location>
</feature>
<dbReference type="SUPFAM" id="SSF49899">
    <property type="entry name" value="Concanavalin A-like lectins/glucanases"/>
    <property type="match status" value="1"/>
</dbReference>
<evidence type="ECO:0000256" key="1">
    <source>
        <dbReference type="SAM" id="MobiDB-lite"/>
    </source>
</evidence>
<comment type="caution">
    <text evidence="2">The sequence shown here is derived from an EMBL/GenBank/DDBJ whole genome shotgun (WGS) entry which is preliminary data.</text>
</comment>
<dbReference type="RefSeq" id="WP_250932079.1">
    <property type="nucleotide sequence ID" value="NZ_JAMQBK010000081.1"/>
</dbReference>
<accession>A0ABT0UBE0</accession>
<name>A0ABT0UBE0_9BACT</name>
<proteinExistence type="predicted"/>
<organism evidence="2 3">
    <name type="scientific">Aporhodopirellula aestuarii</name>
    <dbReference type="NCBI Taxonomy" id="2950107"/>
    <lineage>
        <taxon>Bacteria</taxon>
        <taxon>Pseudomonadati</taxon>
        <taxon>Planctomycetota</taxon>
        <taxon>Planctomycetia</taxon>
        <taxon>Pirellulales</taxon>
        <taxon>Pirellulaceae</taxon>
        <taxon>Aporhodopirellula</taxon>
    </lineage>
</organism>